<evidence type="ECO:0000256" key="8">
    <source>
        <dbReference type="ARBA" id="ARBA00023136"/>
    </source>
</evidence>
<name>A0A0S4NA24_9BACT</name>
<sequence>MFGLGWQELLLILIVLLILFGGRRLPELARGLGSGIKEFKKALREEEQPQDEKPKEIEQKTEKKDQA</sequence>
<evidence type="ECO:0000256" key="5">
    <source>
        <dbReference type="ARBA" id="ARBA00022927"/>
    </source>
</evidence>
<dbReference type="GO" id="GO:0043953">
    <property type="term" value="P:protein transport by the Tat complex"/>
    <property type="evidence" value="ECO:0007669"/>
    <property type="project" value="UniProtKB-UniRule"/>
</dbReference>
<dbReference type="GO" id="GO:0008320">
    <property type="term" value="F:protein transmembrane transporter activity"/>
    <property type="evidence" value="ECO:0007669"/>
    <property type="project" value="UniProtKB-UniRule"/>
</dbReference>
<dbReference type="GO" id="GO:0033281">
    <property type="term" value="C:TAT protein transport complex"/>
    <property type="evidence" value="ECO:0007669"/>
    <property type="project" value="UniProtKB-UniRule"/>
</dbReference>
<gene>
    <name evidence="9" type="primary">tatA</name>
    <name evidence="11" type="ORF">JGI1_01887</name>
</gene>
<evidence type="ECO:0000313" key="11">
    <source>
        <dbReference type="EMBL" id="CUU07720.1"/>
    </source>
</evidence>
<keyword evidence="8 9" id="KW-0472">Membrane</keyword>
<feature type="region of interest" description="Disordered" evidence="10">
    <location>
        <begin position="43"/>
        <end position="67"/>
    </location>
</feature>
<dbReference type="InterPro" id="IPR003369">
    <property type="entry name" value="TatA/B/E"/>
</dbReference>
<dbReference type="AlphaFoldDB" id="A0A0S4NA24"/>
<evidence type="ECO:0000313" key="12">
    <source>
        <dbReference type="Proteomes" id="UP000320623"/>
    </source>
</evidence>
<dbReference type="EMBL" id="FAOO01000015">
    <property type="protein sequence ID" value="CUU07720.1"/>
    <property type="molecule type" value="Genomic_DNA"/>
</dbReference>
<evidence type="ECO:0000256" key="6">
    <source>
        <dbReference type="ARBA" id="ARBA00022989"/>
    </source>
</evidence>
<evidence type="ECO:0000256" key="1">
    <source>
        <dbReference type="ARBA" id="ARBA00004162"/>
    </source>
</evidence>
<proteinExistence type="inferred from homology"/>
<protein>
    <recommendedName>
        <fullName evidence="9">Sec-independent protein translocase protein TatA</fullName>
    </recommendedName>
</protein>
<comment type="subcellular location">
    <subcellularLocation>
        <location evidence="1 9">Cell membrane</location>
        <topology evidence="1 9">Single-pass membrane protein</topology>
    </subcellularLocation>
</comment>
<comment type="similarity">
    <text evidence="9">Belongs to the TatA/E family.</text>
</comment>
<evidence type="ECO:0000256" key="7">
    <source>
        <dbReference type="ARBA" id="ARBA00023010"/>
    </source>
</evidence>
<evidence type="ECO:0000256" key="2">
    <source>
        <dbReference type="ARBA" id="ARBA00022448"/>
    </source>
</evidence>
<dbReference type="PANTHER" id="PTHR42982:SF1">
    <property type="entry name" value="SEC-INDEPENDENT PROTEIN TRANSLOCASE PROTEIN TATA"/>
    <property type="match status" value="1"/>
</dbReference>
<keyword evidence="6 9" id="KW-1133">Transmembrane helix</keyword>
<keyword evidence="2 9" id="KW-0813">Transport</keyword>
<comment type="function">
    <text evidence="9">Part of the twin-arginine translocation (Tat) system that transports large folded proteins containing a characteristic twin-arginine motif in their signal peptide across membranes. TatA could form the protein-conducting channel of the Tat system.</text>
</comment>
<dbReference type="Pfam" id="PF02416">
    <property type="entry name" value="TatA_B_E"/>
    <property type="match status" value="1"/>
</dbReference>
<reference evidence="12" key="1">
    <citation type="submission" date="2015-11" db="EMBL/GenBank/DDBJ databases">
        <authorList>
            <person name="Varghese N."/>
        </authorList>
    </citation>
    <scope>NUCLEOTIDE SEQUENCE [LARGE SCALE GENOMIC DNA]</scope>
</reference>
<dbReference type="STRING" id="1643428.GCA_001442855_01849"/>
<dbReference type="Proteomes" id="UP000320623">
    <property type="component" value="Unassembled WGS sequence"/>
</dbReference>
<keyword evidence="7 9" id="KW-0811">Translocation</keyword>
<keyword evidence="3 9" id="KW-1003">Cell membrane</keyword>
<evidence type="ECO:0000256" key="9">
    <source>
        <dbReference type="HAMAP-Rule" id="MF_00236"/>
    </source>
</evidence>
<dbReference type="RefSeq" id="WP_140945609.1">
    <property type="nucleotide sequence ID" value="NZ_FAOO01000015.1"/>
</dbReference>
<keyword evidence="4 9" id="KW-0812">Transmembrane</keyword>
<dbReference type="Gene3D" id="1.20.5.3310">
    <property type="match status" value="1"/>
</dbReference>
<keyword evidence="12" id="KW-1185">Reference proteome</keyword>
<evidence type="ECO:0000256" key="10">
    <source>
        <dbReference type="SAM" id="MobiDB-lite"/>
    </source>
</evidence>
<dbReference type="HAMAP" id="MF_00236">
    <property type="entry name" value="TatA_E"/>
    <property type="match status" value="1"/>
</dbReference>
<accession>A0A0S4NA24</accession>
<dbReference type="PRINTS" id="PR01506">
    <property type="entry name" value="TATBPROTEIN"/>
</dbReference>
<evidence type="ECO:0000256" key="4">
    <source>
        <dbReference type="ARBA" id="ARBA00022692"/>
    </source>
</evidence>
<evidence type="ECO:0000256" key="3">
    <source>
        <dbReference type="ARBA" id="ARBA00022475"/>
    </source>
</evidence>
<keyword evidence="5 9" id="KW-0653">Protein transport</keyword>
<dbReference type="PANTHER" id="PTHR42982">
    <property type="entry name" value="SEC-INDEPENDENT PROTEIN TRANSLOCASE PROTEIN TATA"/>
    <property type="match status" value="1"/>
</dbReference>
<organism evidence="11 12">
    <name type="scientific">Candidatus Thermokryptus mobilis</name>
    <dbReference type="NCBI Taxonomy" id="1643428"/>
    <lineage>
        <taxon>Bacteria</taxon>
        <taxon>Pseudomonadati</taxon>
        <taxon>Candidatus Kryptoniota</taxon>
        <taxon>Candidatus Thermokryptus</taxon>
    </lineage>
</organism>
<dbReference type="InterPro" id="IPR006312">
    <property type="entry name" value="TatA/E"/>
</dbReference>
<comment type="subunit">
    <text evidence="9">Forms a complex with TatC.</text>
</comment>
<dbReference type="NCBIfam" id="TIGR01411">
    <property type="entry name" value="tatAE"/>
    <property type="match status" value="1"/>
</dbReference>